<reference evidence="2 3" key="1">
    <citation type="submission" date="2023-03" db="EMBL/GenBank/DDBJ databases">
        <title>YIM 152171 draft genome.</title>
        <authorList>
            <person name="Yang Z."/>
        </authorList>
    </citation>
    <scope>NUCLEOTIDE SEQUENCE [LARGE SCALE GENOMIC DNA]</scope>
    <source>
        <strain evidence="2 3">YIM 152171</strain>
    </source>
</reference>
<protein>
    <submittedName>
        <fullName evidence="2">Autotransporter outer membrane beta-barrel domain-containing protein</fullName>
    </submittedName>
</protein>
<dbReference type="InterPro" id="IPR036709">
    <property type="entry name" value="Autotransporte_beta_dom_sf"/>
</dbReference>
<dbReference type="RefSeq" id="WP_327789506.1">
    <property type="nucleotide sequence ID" value="NZ_JARGEQ010000116.1"/>
</dbReference>
<dbReference type="SUPFAM" id="SSF103515">
    <property type="entry name" value="Autotransporter"/>
    <property type="match status" value="1"/>
</dbReference>
<evidence type="ECO:0000259" key="1">
    <source>
        <dbReference type="PROSITE" id="PS51208"/>
    </source>
</evidence>
<comment type="caution">
    <text evidence="2">The sequence shown here is derived from an EMBL/GenBank/DDBJ whole genome shotgun (WGS) entry which is preliminary data.</text>
</comment>
<dbReference type="GO" id="GO:0019867">
    <property type="term" value="C:outer membrane"/>
    <property type="evidence" value="ECO:0007669"/>
    <property type="project" value="InterPro"/>
</dbReference>
<keyword evidence="3" id="KW-1185">Reference proteome</keyword>
<dbReference type="InterPro" id="IPR005546">
    <property type="entry name" value="Autotransporte_beta"/>
</dbReference>
<gene>
    <name evidence="2" type="ORF">PZ740_11915</name>
</gene>
<dbReference type="Gene3D" id="2.40.128.130">
    <property type="entry name" value="Autotransporter beta-domain"/>
    <property type="match status" value="1"/>
</dbReference>
<name>A0AAP3XSJ3_9PROT</name>
<dbReference type="AlphaFoldDB" id="A0AAP3XSJ3"/>
<dbReference type="InterPro" id="IPR006315">
    <property type="entry name" value="OM_autotransptr_brl_dom"/>
</dbReference>
<dbReference type="NCBIfam" id="TIGR01414">
    <property type="entry name" value="autotrans_barl"/>
    <property type="match status" value="1"/>
</dbReference>
<feature type="domain" description="Autotransporter" evidence="1">
    <location>
        <begin position="55"/>
        <end position="320"/>
    </location>
</feature>
<dbReference type="Pfam" id="PF03797">
    <property type="entry name" value="Autotransporter"/>
    <property type="match status" value="1"/>
</dbReference>
<dbReference type="SMART" id="SM00869">
    <property type="entry name" value="Autotransporter"/>
    <property type="match status" value="1"/>
</dbReference>
<sequence>LQLGGANTWQLNAQVAREAFELPSLMTAQQDTWHRTASLWRDRATELRDAPAGEEGGRLSNVWLKAVGDFSKRDADNEVEYKQHVYSLQAGADHEYALDDQTRLVAGLLGGYVRSDLDFDGTSSNATFEGGTLGAYTSLLRGKLHIDLLLKSDILKLDYNGGRPDTKGDTSALAVGGAIDVGYRIDLGQKLFLEPNARLGYVRSSIDEEEIGGTAVEWKDGENLRGELGVRLGASHVTGGGLELRPFAEAGLLHDFTGDNVTDVGGFEARDDAGGEVRGKLGAGIAIGGTGGLSGFLGGDAHVGNDIQGGAVKGGITYRF</sequence>
<evidence type="ECO:0000313" key="2">
    <source>
        <dbReference type="EMBL" id="MDF1587083.1"/>
    </source>
</evidence>
<organism evidence="2 3">
    <name type="scientific">Marinimicrococcus flavescens</name>
    <dbReference type="NCBI Taxonomy" id="3031815"/>
    <lineage>
        <taxon>Bacteria</taxon>
        <taxon>Pseudomonadati</taxon>
        <taxon>Pseudomonadota</taxon>
        <taxon>Alphaproteobacteria</taxon>
        <taxon>Geminicoccales</taxon>
        <taxon>Geminicoccaceae</taxon>
        <taxon>Marinimicrococcus</taxon>
    </lineage>
</organism>
<feature type="non-terminal residue" evidence="2">
    <location>
        <position position="1"/>
    </location>
</feature>
<dbReference type="PROSITE" id="PS51208">
    <property type="entry name" value="AUTOTRANSPORTER"/>
    <property type="match status" value="1"/>
</dbReference>
<dbReference type="EMBL" id="JARGEQ010000116">
    <property type="protein sequence ID" value="MDF1587083.1"/>
    <property type="molecule type" value="Genomic_DNA"/>
</dbReference>
<dbReference type="Proteomes" id="UP001301140">
    <property type="component" value="Unassembled WGS sequence"/>
</dbReference>
<proteinExistence type="predicted"/>
<accession>A0AAP3XSJ3</accession>
<evidence type="ECO:0000313" key="3">
    <source>
        <dbReference type="Proteomes" id="UP001301140"/>
    </source>
</evidence>